<dbReference type="STRING" id="1123756.MGEO_02270"/>
<feature type="region of interest" description="Disordered" evidence="1">
    <location>
        <begin position="1"/>
        <end position="23"/>
    </location>
</feature>
<sequence length="233" mass="23901">MSKAPTLSDRLSKARSGSAPEVTDRARRGLMAYVGAQADVARAGKELADGTAATGVGRVALSAMSPQGLACAEGCAFCCILSGDDGGTITEAEAVALHRALAALAGQPDGRAWHPKACPSLDPETRSCRAYDARPMICRAYVSTDVEACKAVSDGQAASGPGTLGPYHTYLAAIGLSRAALKGVKRVSTYAMARVAAAAVDGASLEGALASARHKPTELDAELKRSKRDLSRI</sequence>
<dbReference type="OrthoDB" id="259086at2"/>
<protein>
    <submittedName>
        <fullName evidence="2">Uncharacterized protein</fullName>
    </submittedName>
</protein>
<dbReference type="Pfam" id="PF03692">
    <property type="entry name" value="CxxCxxCC"/>
    <property type="match status" value="1"/>
</dbReference>
<keyword evidence="3" id="KW-1185">Reference proteome</keyword>
<organism evidence="2 3">
    <name type="scientific">Marivita geojedonensis</name>
    <dbReference type="NCBI Taxonomy" id="1123756"/>
    <lineage>
        <taxon>Bacteria</taxon>
        <taxon>Pseudomonadati</taxon>
        <taxon>Pseudomonadota</taxon>
        <taxon>Alphaproteobacteria</taxon>
        <taxon>Rhodobacterales</taxon>
        <taxon>Roseobacteraceae</taxon>
        <taxon>Marivita</taxon>
    </lineage>
</organism>
<dbReference type="Proteomes" id="UP000193926">
    <property type="component" value="Unassembled WGS sequence"/>
</dbReference>
<dbReference type="EMBL" id="JFKC01000001">
    <property type="protein sequence ID" value="OSQ53388.1"/>
    <property type="molecule type" value="Genomic_DNA"/>
</dbReference>
<dbReference type="AlphaFoldDB" id="A0A1X4NRF1"/>
<dbReference type="RefSeq" id="WP_085635061.1">
    <property type="nucleotide sequence ID" value="NZ_JFKC01000001.1"/>
</dbReference>
<reference evidence="2 3" key="1">
    <citation type="submission" date="2014-03" db="EMBL/GenBank/DDBJ databases">
        <title>The draft genome sequence of Marivita geojedonensis KCTC 23882.</title>
        <authorList>
            <person name="Lai Q."/>
            <person name="Shao Z."/>
        </authorList>
    </citation>
    <scope>NUCLEOTIDE SEQUENCE [LARGE SCALE GENOMIC DNA]</scope>
    <source>
        <strain evidence="2 3">DPG-138</strain>
    </source>
</reference>
<gene>
    <name evidence="2" type="ORF">MGEO_02270</name>
</gene>
<accession>A0A1X4NRF1</accession>
<evidence type="ECO:0000256" key="1">
    <source>
        <dbReference type="SAM" id="MobiDB-lite"/>
    </source>
</evidence>
<proteinExistence type="predicted"/>
<comment type="caution">
    <text evidence="2">The sequence shown here is derived from an EMBL/GenBank/DDBJ whole genome shotgun (WGS) entry which is preliminary data.</text>
</comment>
<name>A0A1X4NRF1_9RHOB</name>
<dbReference type="InterPro" id="IPR005358">
    <property type="entry name" value="Puta_zinc/iron-chelating_dom"/>
</dbReference>
<evidence type="ECO:0000313" key="2">
    <source>
        <dbReference type="EMBL" id="OSQ53388.1"/>
    </source>
</evidence>
<evidence type="ECO:0000313" key="3">
    <source>
        <dbReference type="Proteomes" id="UP000193926"/>
    </source>
</evidence>